<organism evidence="1 2">
    <name type="scientific">Caballeronia zhejiangensis</name>
    <dbReference type="NCBI Taxonomy" id="871203"/>
    <lineage>
        <taxon>Bacteria</taxon>
        <taxon>Pseudomonadati</taxon>
        <taxon>Pseudomonadota</taxon>
        <taxon>Betaproteobacteria</taxon>
        <taxon>Burkholderiales</taxon>
        <taxon>Burkholderiaceae</taxon>
        <taxon>Caballeronia</taxon>
    </lineage>
</organism>
<gene>
    <name evidence="1" type="ORF">BG60_24280</name>
</gene>
<dbReference type="RefSeq" id="WP_051627191.1">
    <property type="nucleotide sequence ID" value="NZ_JFHD01000038.1"/>
</dbReference>
<accession>A0A656QCW2</accession>
<comment type="caution">
    <text evidence="1">The sequence shown here is derived from an EMBL/GenBank/DDBJ whole genome shotgun (WGS) entry which is preliminary data.</text>
</comment>
<protein>
    <submittedName>
        <fullName evidence="1">Uncharacterized protein</fullName>
    </submittedName>
</protein>
<evidence type="ECO:0000313" key="2">
    <source>
        <dbReference type="Proteomes" id="UP000027451"/>
    </source>
</evidence>
<keyword evidence="2" id="KW-1185">Reference proteome</keyword>
<sequence length="179" mass="20150">MNPPADLDDLSPEQLRALAPQLLAEVHSKDLEVTEKRREVRELERELHYPQTRIDQLTHEIYSSRQRHLAIASAPLGAHHWLSIRTETRCADKQLPARGNDSKTKGGSQRCRLLLRLAAINPKSGTRNGNCVGQDIAAAFILLVDHHFRTCLEEIGHLSRALWENLRNVVGLGNGKRHG</sequence>
<dbReference type="EMBL" id="JFHD01000038">
    <property type="protein sequence ID" value="KDR26109.1"/>
    <property type="molecule type" value="Genomic_DNA"/>
</dbReference>
<dbReference type="AlphaFoldDB" id="A0A656QCW2"/>
<proteinExistence type="predicted"/>
<reference evidence="1 2" key="1">
    <citation type="submission" date="2014-03" db="EMBL/GenBank/DDBJ databases">
        <title>Draft Genome Sequences of Four Burkholderia Strains.</title>
        <authorList>
            <person name="Liu X.Y."/>
            <person name="Li C.X."/>
            <person name="Xu J.H."/>
        </authorList>
    </citation>
    <scope>NUCLEOTIDE SEQUENCE [LARGE SCALE GENOMIC DNA]</scope>
    <source>
        <strain evidence="1 2">OP-1</strain>
    </source>
</reference>
<name>A0A656QCW2_9BURK</name>
<dbReference type="Proteomes" id="UP000027451">
    <property type="component" value="Unassembled WGS sequence"/>
</dbReference>
<evidence type="ECO:0000313" key="1">
    <source>
        <dbReference type="EMBL" id="KDR26109.1"/>
    </source>
</evidence>